<evidence type="ECO:0000259" key="2">
    <source>
        <dbReference type="Pfam" id="PF01425"/>
    </source>
</evidence>
<keyword evidence="4" id="KW-1185">Reference proteome</keyword>
<comment type="caution">
    <text evidence="3">The sequence shown here is derived from an EMBL/GenBank/DDBJ whole genome shotgun (WGS) entry which is preliminary data.</text>
</comment>
<dbReference type="InterPro" id="IPR036928">
    <property type="entry name" value="AS_sf"/>
</dbReference>
<evidence type="ECO:0000256" key="1">
    <source>
        <dbReference type="SAM" id="MobiDB-lite"/>
    </source>
</evidence>
<name>A0A9P9Y226_9HYPO</name>
<evidence type="ECO:0000313" key="4">
    <source>
        <dbReference type="Proteomes" id="UP001055219"/>
    </source>
</evidence>
<feature type="region of interest" description="Disordered" evidence="1">
    <location>
        <begin position="133"/>
        <end position="154"/>
    </location>
</feature>
<feature type="domain" description="Amidase" evidence="2">
    <location>
        <begin position="29"/>
        <end position="423"/>
    </location>
</feature>
<reference evidence="3" key="1">
    <citation type="journal article" date="2021" name="J Fungi (Basel)">
        <title>Genomic and Metabolomic Analyses of the Marine Fungus Emericellopsis cladophorae: Insights into Saltwater Adaptability Mechanisms and Its Biosynthetic Potential.</title>
        <authorList>
            <person name="Goncalves M.F.M."/>
            <person name="Hilario S."/>
            <person name="Van de Peer Y."/>
            <person name="Esteves A.C."/>
            <person name="Alves A."/>
        </authorList>
    </citation>
    <scope>NUCLEOTIDE SEQUENCE</scope>
    <source>
        <strain evidence="3">MUM 19.33</strain>
    </source>
</reference>
<dbReference type="PANTHER" id="PTHR42678:SF2">
    <property type="entry name" value="AMIDASE FAMILY PROTEIN (AFU_ORTHOLOGUE AFUA_6G14410)"/>
    <property type="match status" value="1"/>
</dbReference>
<protein>
    <submittedName>
        <fullName evidence="3">Glutamyl-tRNA(Gln) amidotransferase subunit A-like protein</fullName>
    </submittedName>
</protein>
<dbReference type="Proteomes" id="UP001055219">
    <property type="component" value="Unassembled WGS sequence"/>
</dbReference>
<dbReference type="PANTHER" id="PTHR42678">
    <property type="entry name" value="AMIDASE"/>
    <property type="match status" value="1"/>
</dbReference>
<dbReference type="Gene3D" id="3.90.1300.10">
    <property type="entry name" value="Amidase signature (AS) domain"/>
    <property type="match status" value="1"/>
</dbReference>
<accession>A0A9P9Y226</accession>
<dbReference type="AlphaFoldDB" id="A0A9P9Y226"/>
<dbReference type="InterPro" id="IPR023631">
    <property type="entry name" value="Amidase_dom"/>
</dbReference>
<gene>
    <name evidence="3" type="ORF">J7T54_005116</name>
</gene>
<dbReference type="RefSeq" id="XP_051362762.1">
    <property type="nucleotide sequence ID" value="XM_051505855.1"/>
</dbReference>
<sequence length="443" mass="47568">MAKALHTLCASEAQECILRGDFTVEAYAQALLDRVAARDSEVHAWATLDPIHVLEQARRLDRIPKGQRGPLHGFVIGVKDVINTKDFPTKHNSPLHQDDPTLMDATSVAILRANGALIMGKTRTTEYAVVAVTPGTKNPHDPSRSPGGSSSGSAAAVADYQVPIGLGTQTIGSIMRPSSFNGVYGFKPTWNSISSEGQKVTSPTLDTFGFMTREPRDLRKLSDVFGLKDDDEAPRRGEMIIPGQKFAILRPPMWKNAGPGTVAAMERAGQILRDAGAMVDEITLPSDFDNVLELQTDVLRHEIQVVFHRESTCARDTMSRELVAAAAGIQGGTLRRTFLRSFDALAALRGQMDGIASGYAAIIAPSSVDVAPVTDTWTGDPQFNGMWTGLHTPAINVPGFAGQGDMPVGVTLVSGRYRDEHLLQVAASVGPLFTHLAILNLVA</sequence>
<dbReference type="SUPFAM" id="SSF75304">
    <property type="entry name" value="Amidase signature (AS) enzymes"/>
    <property type="match status" value="1"/>
</dbReference>
<dbReference type="GeneID" id="75831602"/>
<feature type="compositionally biased region" description="Low complexity" evidence="1">
    <location>
        <begin position="144"/>
        <end position="154"/>
    </location>
</feature>
<organism evidence="3 4">
    <name type="scientific">Emericellopsis cladophorae</name>
    <dbReference type="NCBI Taxonomy" id="2686198"/>
    <lineage>
        <taxon>Eukaryota</taxon>
        <taxon>Fungi</taxon>
        <taxon>Dikarya</taxon>
        <taxon>Ascomycota</taxon>
        <taxon>Pezizomycotina</taxon>
        <taxon>Sordariomycetes</taxon>
        <taxon>Hypocreomycetidae</taxon>
        <taxon>Hypocreales</taxon>
        <taxon>Bionectriaceae</taxon>
        <taxon>Emericellopsis</taxon>
    </lineage>
</organism>
<dbReference type="Pfam" id="PF01425">
    <property type="entry name" value="Amidase"/>
    <property type="match status" value="1"/>
</dbReference>
<dbReference type="OrthoDB" id="6428749at2759"/>
<dbReference type="EMBL" id="JAGIXG020000017">
    <property type="protein sequence ID" value="KAI6781906.1"/>
    <property type="molecule type" value="Genomic_DNA"/>
</dbReference>
<proteinExistence type="predicted"/>
<evidence type="ECO:0000313" key="3">
    <source>
        <dbReference type="EMBL" id="KAI6781906.1"/>
    </source>
</evidence>
<reference evidence="3" key="2">
    <citation type="submission" date="2022-07" db="EMBL/GenBank/DDBJ databases">
        <authorList>
            <person name="Goncalves M.F.M."/>
            <person name="Hilario S."/>
            <person name="Van De Peer Y."/>
            <person name="Esteves A.C."/>
            <person name="Alves A."/>
        </authorList>
    </citation>
    <scope>NUCLEOTIDE SEQUENCE</scope>
    <source>
        <strain evidence="3">MUM 19.33</strain>
    </source>
</reference>